<dbReference type="Proteomes" id="UP000249542">
    <property type="component" value="Unassembled WGS sequence"/>
</dbReference>
<dbReference type="EMBL" id="QKYV01000004">
    <property type="protein sequence ID" value="PZW40437.1"/>
    <property type="molecule type" value="Genomic_DNA"/>
</dbReference>
<dbReference type="RefSeq" id="WP_111540827.1">
    <property type="nucleotide sequence ID" value="NZ_QKYV01000004.1"/>
</dbReference>
<name>A0A2W7IM69_9FLAO</name>
<dbReference type="SUPFAM" id="SSF53271">
    <property type="entry name" value="PRTase-like"/>
    <property type="match status" value="1"/>
</dbReference>
<reference evidence="2 3" key="1">
    <citation type="submission" date="2018-06" db="EMBL/GenBank/DDBJ databases">
        <title>Genomic Encyclopedia of Archaeal and Bacterial Type Strains, Phase II (KMG-II): from individual species to whole genera.</title>
        <authorList>
            <person name="Goeker M."/>
        </authorList>
    </citation>
    <scope>NUCLEOTIDE SEQUENCE [LARGE SCALE GENOMIC DNA]</scope>
    <source>
        <strain evidence="2 3">DSM 15361</strain>
    </source>
</reference>
<keyword evidence="2" id="KW-0328">Glycosyltransferase</keyword>
<keyword evidence="3" id="KW-1185">Reference proteome</keyword>
<dbReference type="Gene3D" id="3.40.50.2020">
    <property type="match status" value="1"/>
</dbReference>
<evidence type="ECO:0000313" key="2">
    <source>
        <dbReference type="EMBL" id="PZW40437.1"/>
    </source>
</evidence>
<dbReference type="Pfam" id="PF00156">
    <property type="entry name" value="Pribosyltran"/>
    <property type="match status" value="1"/>
</dbReference>
<proteinExistence type="predicted"/>
<dbReference type="PANTHER" id="PTHR11608">
    <property type="entry name" value="BIFUNCTIONAL PROTEIN PYRR"/>
    <property type="match status" value="1"/>
</dbReference>
<dbReference type="InterPro" id="IPR000836">
    <property type="entry name" value="PRTase_dom"/>
</dbReference>
<dbReference type="PANTHER" id="PTHR11608:SF0">
    <property type="entry name" value="BIFUNCTIONAL PROTEIN PYRR"/>
    <property type="match status" value="1"/>
</dbReference>
<dbReference type="GO" id="GO:0016757">
    <property type="term" value="F:glycosyltransferase activity"/>
    <property type="evidence" value="ECO:0007669"/>
    <property type="project" value="UniProtKB-KW"/>
</dbReference>
<dbReference type="CDD" id="cd06223">
    <property type="entry name" value="PRTases_typeI"/>
    <property type="match status" value="1"/>
</dbReference>
<accession>A0A2W7IM69</accession>
<sequence>MKKEATLILSHTQIEHKIRRIAFQIYENNIDEDEIILAGIANSGYLFAQKLKDCLEDISPITINLCEVKVNKKKPLDTVTTSLGEDLYTNKSIVMVDDVLNSGATLIYGIKYFLNVPLKKLQTAVLVDRSHKRFPIKADFKGISLSTSLSENVKVSLDKEYKAELL</sequence>
<gene>
    <name evidence="2" type="ORF">LX95_01500</name>
</gene>
<dbReference type="AlphaFoldDB" id="A0A2W7IM69"/>
<dbReference type="InterPro" id="IPR029057">
    <property type="entry name" value="PRTase-like"/>
</dbReference>
<keyword evidence="2" id="KW-0808">Transferase</keyword>
<organism evidence="2 3">
    <name type="scientific">Mesonia algae</name>
    <dbReference type="NCBI Taxonomy" id="213248"/>
    <lineage>
        <taxon>Bacteria</taxon>
        <taxon>Pseudomonadati</taxon>
        <taxon>Bacteroidota</taxon>
        <taxon>Flavobacteriia</taxon>
        <taxon>Flavobacteriales</taxon>
        <taxon>Flavobacteriaceae</taxon>
        <taxon>Mesonia</taxon>
    </lineage>
</organism>
<feature type="domain" description="Phosphoribosyltransferase" evidence="1">
    <location>
        <begin position="8"/>
        <end position="145"/>
    </location>
</feature>
<protein>
    <submittedName>
        <fullName evidence="2">Pyrimidine operon attenuation protein/uracil phosphoribosyltransferase</fullName>
    </submittedName>
</protein>
<dbReference type="InterPro" id="IPR050137">
    <property type="entry name" value="PyrR_bifunctional"/>
</dbReference>
<evidence type="ECO:0000313" key="3">
    <source>
        <dbReference type="Proteomes" id="UP000249542"/>
    </source>
</evidence>
<comment type="caution">
    <text evidence="2">The sequence shown here is derived from an EMBL/GenBank/DDBJ whole genome shotgun (WGS) entry which is preliminary data.</text>
</comment>
<evidence type="ECO:0000259" key="1">
    <source>
        <dbReference type="Pfam" id="PF00156"/>
    </source>
</evidence>